<dbReference type="Pfam" id="PF10324">
    <property type="entry name" value="7TM_GPCR_Srw"/>
    <property type="match status" value="1"/>
</dbReference>
<dbReference type="SUPFAM" id="SSF81321">
    <property type="entry name" value="Family A G protein-coupled receptor-like"/>
    <property type="match status" value="1"/>
</dbReference>
<evidence type="ECO:0000256" key="1">
    <source>
        <dbReference type="SAM" id="Phobius"/>
    </source>
</evidence>
<evidence type="ECO:0000313" key="2">
    <source>
        <dbReference type="Proteomes" id="UP000694888"/>
    </source>
</evidence>
<gene>
    <name evidence="3" type="primary">LOC106011493</name>
</gene>
<feature type="transmembrane region" description="Helical" evidence="1">
    <location>
        <begin position="243"/>
        <end position="261"/>
    </location>
</feature>
<dbReference type="InterPro" id="IPR019427">
    <property type="entry name" value="7TM_GPCR_serpentine_rcpt_Srw"/>
</dbReference>
<feature type="transmembrane region" description="Helical" evidence="1">
    <location>
        <begin position="281"/>
        <end position="309"/>
    </location>
</feature>
<dbReference type="Gene3D" id="1.20.1070.10">
    <property type="entry name" value="Rhodopsin 7-helix transmembrane proteins"/>
    <property type="match status" value="1"/>
</dbReference>
<feature type="transmembrane region" description="Helical" evidence="1">
    <location>
        <begin position="34"/>
        <end position="52"/>
    </location>
</feature>
<reference evidence="3" key="1">
    <citation type="submission" date="2025-08" db="UniProtKB">
        <authorList>
            <consortium name="RefSeq"/>
        </authorList>
    </citation>
    <scope>IDENTIFICATION</scope>
</reference>
<sequence>MNSSSFVSFILIRGSVSREQYIYLDNIFGMVKAVGEPTAAVCLALSAIVFLLDRKRNATTLYLVALNFAESFNMTMLSVYQLCKITPGCNQRPAYHYANFWLGSYVGISCRRSVQVLNCLVATQRFIAIAFPLRAKTSFLLNHPTLTSLCVLLVSLSFHSYMAFMYDVGPSGARLSGLAIRNYPLFRDLQHSIMYLFMHLSLVLTAAANIGTTVTLVLHKRKMRGVRNTQKTSGAREKNERSMTIMVLVCTALFVVMYLPVSTNQTVADFVSDYGMGTREHYLFFLMNSAFMMCQVLAAQFVFVCYLTLNSSFRKNLVIILFTIFCPLPKCRLCVLASITNKKNGPKRPDIPKNR</sequence>
<keyword evidence="1" id="KW-0472">Membrane</keyword>
<dbReference type="InterPro" id="IPR052954">
    <property type="entry name" value="GPCR-Ligand_Int"/>
</dbReference>
<proteinExistence type="predicted"/>
<evidence type="ECO:0000313" key="3">
    <source>
        <dbReference type="RefSeq" id="XP_012936902.1"/>
    </source>
</evidence>
<accession>A0ABM0ZY45</accession>
<keyword evidence="1" id="KW-0812">Transmembrane</keyword>
<dbReference type="Proteomes" id="UP000694888">
    <property type="component" value="Unplaced"/>
</dbReference>
<protein>
    <submittedName>
        <fullName evidence="3">Uncharacterized protein LOC106011493</fullName>
    </submittedName>
</protein>
<feature type="transmembrane region" description="Helical" evidence="1">
    <location>
        <begin position="146"/>
        <end position="166"/>
    </location>
</feature>
<dbReference type="PANTHER" id="PTHR46641:SF2">
    <property type="entry name" value="FMRFAMIDE RECEPTOR"/>
    <property type="match status" value="1"/>
</dbReference>
<dbReference type="RefSeq" id="XP_012936902.1">
    <property type="nucleotide sequence ID" value="XM_013081448.1"/>
</dbReference>
<keyword evidence="2" id="KW-1185">Reference proteome</keyword>
<feature type="transmembrane region" description="Helical" evidence="1">
    <location>
        <begin position="316"/>
        <end position="339"/>
    </location>
</feature>
<dbReference type="GeneID" id="106011493"/>
<organism evidence="2 3">
    <name type="scientific">Aplysia californica</name>
    <name type="common">California sea hare</name>
    <dbReference type="NCBI Taxonomy" id="6500"/>
    <lineage>
        <taxon>Eukaryota</taxon>
        <taxon>Metazoa</taxon>
        <taxon>Spiralia</taxon>
        <taxon>Lophotrochozoa</taxon>
        <taxon>Mollusca</taxon>
        <taxon>Gastropoda</taxon>
        <taxon>Heterobranchia</taxon>
        <taxon>Euthyneura</taxon>
        <taxon>Tectipleura</taxon>
        <taxon>Aplysiida</taxon>
        <taxon>Aplysioidea</taxon>
        <taxon>Aplysiidae</taxon>
        <taxon>Aplysia</taxon>
    </lineage>
</organism>
<feature type="transmembrane region" description="Helical" evidence="1">
    <location>
        <begin position="193"/>
        <end position="218"/>
    </location>
</feature>
<keyword evidence="1" id="KW-1133">Transmembrane helix</keyword>
<name>A0ABM0ZY45_APLCA</name>
<dbReference type="PANTHER" id="PTHR46641">
    <property type="entry name" value="FMRFAMIDE RECEPTOR-RELATED"/>
    <property type="match status" value="1"/>
</dbReference>